<dbReference type="Pfam" id="PF04143">
    <property type="entry name" value="Sulf_transp"/>
    <property type="match status" value="1"/>
</dbReference>
<comment type="caution">
    <text evidence="10">The sequence shown here is derived from an EMBL/GenBank/DDBJ whole genome shotgun (WGS) entry which is preliminary data.</text>
</comment>
<feature type="transmembrane region" description="Helical" evidence="9">
    <location>
        <begin position="321"/>
        <end position="340"/>
    </location>
</feature>
<evidence type="ECO:0000256" key="2">
    <source>
        <dbReference type="ARBA" id="ARBA00022448"/>
    </source>
</evidence>
<dbReference type="EMBL" id="BSOW01000011">
    <property type="protein sequence ID" value="GLR86679.1"/>
    <property type="molecule type" value="Genomic_DNA"/>
</dbReference>
<dbReference type="Proteomes" id="UP001156905">
    <property type="component" value="Unassembled WGS sequence"/>
</dbReference>
<feature type="transmembrane region" description="Helical" evidence="9">
    <location>
        <begin position="119"/>
        <end position="137"/>
    </location>
</feature>
<evidence type="ECO:0000256" key="1">
    <source>
        <dbReference type="ARBA" id="ARBA00004429"/>
    </source>
</evidence>
<dbReference type="InterPro" id="IPR007272">
    <property type="entry name" value="Sulf_transp_TsuA/YedE"/>
</dbReference>
<evidence type="ECO:0000256" key="6">
    <source>
        <dbReference type="ARBA" id="ARBA00022989"/>
    </source>
</evidence>
<gene>
    <name evidence="10" type="ORF">GCM10007857_33900</name>
</gene>
<feature type="transmembrane region" description="Helical" evidence="9">
    <location>
        <begin position="75"/>
        <end position="98"/>
    </location>
</feature>
<name>A0ABQ6AWU9_9BRAD</name>
<sequence>MESSAQLVILAGLAIGLVYGAVGLLSGFCLMSSMRGFLAEGDGRLVRTYALAMAVAIAASQFLAASGTVDLGKSIYLQQAFSAPALFLGGLLFGYGMVLSNGCGSRALVLLGRGNLRSFVVVIVLAIAAQMTLKGLIAPARIALVQASQTTVSANSLPALLSAFGLGDAASRTLAAVVIATALALFAFAHAAFRRSPGQIAAGAIVGLLVTAGWYVTGFLGADDFNPVPVTSLTFIAPIADALQYAMLSTGLTLNFGIATVAGVFAGSLVTALATGRFQLEGYSSPRHMLRSAGGAALMGIAGVMAFGCSIGQGLTGLSTLALASSVAVAGILLGTSAGLRGALRVQPLKTAAEAGSPSAKATPQPSSRF</sequence>
<accession>A0ABQ6AWU9</accession>
<feature type="transmembrane region" description="Helical" evidence="9">
    <location>
        <begin position="296"/>
        <end position="315"/>
    </location>
</feature>
<feature type="transmembrane region" description="Helical" evidence="9">
    <location>
        <begin position="200"/>
        <end position="222"/>
    </location>
</feature>
<dbReference type="PANTHER" id="PTHR30574:SF1">
    <property type="entry name" value="SULPHUR TRANSPORT DOMAIN-CONTAINING PROTEIN"/>
    <property type="match status" value="1"/>
</dbReference>
<keyword evidence="11" id="KW-1185">Reference proteome</keyword>
<proteinExistence type="inferred from homology"/>
<evidence type="ECO:0000313" key="11">
    <source>
        <dbReference type="Proteomes" id="UP001156905"/>
    </source>
</evidence>
<organism evidence="10 11">
    <name type="scientific">Bradyrhizobium iriomotense</name>
    <dbReference type="NCBI Taxonomy" id="441950"/>
    <lineage>
        <taxon>Bacteria</taxon>
        <taxon>Pseudomonadati</taxon>
        <taxon>Pseudomonadota</taxon>
        <taxon>Alphaproteobacteria</taxon>
        <taxon>Hyphomicrobiales</taxon>
        <taxon>Nitrobacteraceae</taxon>
        <taxon>Bradyrhizobium</taxon>
    </lineage>
</organism>
<evidence type="ECO:0000256" key="8">
    <source>
        <dbReference type="ARBA" id="ARBA00035655"/>
    </source>
</evidence>
<feature type="transmembrane region" description="Helical" evidence="9">
    <location>
        <begin position="49"/>
        <end position="69"/>
    </location>
</feature>
<evidence type="ECO:0000256" key="3">
    <source>
        <dbReference type="ARBA" id="ARBA00022475"/>
    </source>
</evidence>
<keyword evidence="7 9" id="KW-0472">Membrane</keyword>
<keyword evidence="6 9" id="KW-1133">Transmembrane helix</keyword>
<reference evidence="11" key="1">
    <citation type="journal article" date="2019" name="Int. J. Syst. Evol. Microbiol.">
        <title>The Global Catalogue of Microorganisms (GCM) 10K type strain sequencing project: providing services to taxonomists for standard genome sequencing and annotation.</title>
        <authorList>
            <consortium name="The Broad Institute Genomics Platform"/>
            <consortium name="The Broad Institute Genome Sequencing Center for Infectious Disease"/>
            <person name="Wu L."/>
            <person name="Ma J."/>
        </authorList>
    </citation>
    <scope>NUCLEOTIDE SEQUENCE [LARGE SCALE GENOMIC DNA]</scope>
    <source>
        <strain evidence="11">NBRC 102520</strain>
    </source>
</reference>
<keyword evidence="2" id="KW-0813">Transport</keyword>
<evidence type="ECO:0000256" key="7">
    <source>
        <dbReference type="ARBA" id="ARBA00023136"/>
    </source>
</evidence>
<feature type="transmembrane region" description="Helical" evidence="9">
    <location>
        <begin position="6"/>
        <end position="28"/>
    </location>
</feature>
<protein>
    <submittedName>
        <fullName evidence="10">Membrane protein</fullName>
    </submittedName>
</protein>
<keyword evidence="3" id="KW-1003">Cell membrane</keyword>
<evidence type="ECO:0000256" key="5">
    <source>
        <dbReference type="ARBA" id="ARBA00022692"/>
    </source>
</evidence>
<keyword evidence="5 9" id="KW-0812">Transmembrane</keyword>
<feature type="transmembrane region" description="Helical" evidence="9">
    <location>
        <begin position="174"/>
        <end position="193"/>
    </location>
</feature>
<comment type="subcellular location">
    <subcellularLocation>
        <location evidence="1">Cell inner membrane</location>
        <topology evidence="1">Multi-pass membrane protein</topology>
    </subcellularLocation>
</comment>
<feature type="transmembrane region" description="Helical" evidence="9">
    <location>
        <begin position="242"/>
        <end position="275"/>
    </location>
</feature>
<evidence type="ECO:0000313" key="10">
    <source>
        <dbReference type="EMBL" id="GLR86679.1"/>
    </source>
</evidence>
<keyword evidence="4" id="KW-0997">Cell inner membrane</keyword>
<evidence type="ECO:0000256" key="4">
    <source>
        <dbReference type="ARBA" id="ARBA00022519"/>
    </source>
</evidence>
<dbReference type="PANTHER" id="PTHR30574">
    <property type="entry name" value="INNER MEMBRANE PROTEIN YEDE"/>
    <property type="match status" value="1"/>
</dbReference>
<evidence type="ECO:0000256" key="9">
    <source>
        <dbReference type="SAM" id="Phobius"/>
    </source>
</evidence>
<dbReference type="RefSeq" id="WP_284267219.1">
    <property type="nucleotide sequence ID" value="NZ_BSOW01000011.1"/>
</dbReference>
<comment type="similarity">
    <text evidence="8">Belongs to the TsuA/YedE (TC 9.B.102) family.</text>
</comment>